<reference evidence="2" key="1">
    <citation type="journal article" date="2018" name="Front. Microbiol.">
        <title>Genome-Based Analysis Reveals the Taxonomy and Diversity of the Family Idiomarinaceae.</title>
        <authorList>
            <person name="Liu Y."/>
            <person name="Lai Q."/>
            <person name="Shao Z."/>
        </authorList>
    </citation>
    <scope>NUCLEOTIDE SEQUENCE [LARGE SCALE GENOMIC DNA]</scope>
    <source>
        <strain evidence="2">c121</strain>
    </source>
</reference>
<organism evidence="1 2">
    <name type="scientific">Pseudidiomarina sediminum</name>
    <dbReference type="NCBI Taxonomy" id="431675"/>
    <lineage>
        <taxon>Bacteria</taxon>
        <taxon>Pseudomonadati</taxon>
        <taxon>Pseudomonadota</taxon>
        <taxon>Gammaproteobacteria</taxon>
        <taxon>Alteromonadales</taxon>
        <taxon>Idiomarinaceae</taxon>
        <taxon>Pseudidiomarina</taxon>
    </lineage>
</organism>
<protein>
    <submittedName>
        <fullName evidence="1">Uncharacterized protein</fullName>
    </submittedName>
</protein>
<evidence type="ECO:0000313" key="1">
    <source>
        <dbReference type="EMBL" id="RUO72284.1"/>
    </source>
</evidence>
<accession>A0A432Z312</accession>
<gene>
    <name evidence="1" type="ORF">CWI80_10840</name>
</gene>
<keyword evidence="2" id="KW-1185">Reference proteome</keyword>
<dbReference type="AlphaFoldDB" id="A0A432Z312"/>
<dbReference type="RefSeq" id="WP_026860500.1">
    <property type="nucleotide sequence ID" value="NZ_PIQE01000003.1"/>
</dbReference>
<dbReference type="STRING" id="1122124.GCA_000423165_01751"/>
<dbReference type="Proteomes" id="UP000287022">
    <property type="component" value="Unassembled WGS sequence"/>
</dbReference>
<proteinExistence type="predicted"/>
<comment type="caution">
    <text evidence="1">The sequence shown here is derived from an EMBL/GenBank/DDBJ whole genome shotgun (WGS) entry which is preliminary data.</text>
</comment>
<dbReference type="EMBL" id="PIQE01000003">
    <property type="protein sequence ID" value="RUO72284.1"/>
    <property type="molecule type" value="Genomic_DNA"/>
</dbReference>
<evidence type="ECO:0000313" key="2">
    <source>
        <dbReference type="Proteomes" id="UP000287022"/>
    </source>
</evidence>
<sequence>MAQSNHWQLIPFENFERPSAPASTVIQQAWSHVRTLFGRTDSDETEDVAQDFPHYREFALPPAVAAIDAAWQEATDAPRVRFVISAPFSGTGAVLRAWAEQHHYRTITPPSIAQLSSADTELWWQQQQVGDRPWLMDEFSSFWLRTTEHLAFVRALLPRLLRGELGQGVVVIDSWTYAFLQRAWPLALPHCYCFAAATPELLQQVGITASDKQLRKLTAQARGNLGVALALWAVAQSSDKRAPSLPSEADDSTAFILYSLLLHHGLQGEHLQWVLPMLAADQLDVQLLRLQQHGVVEYDDQVWRVTAYAYREVRDFLSGRGYWLDAF</sequence>
<name>A0A432Z312_9GAMM</name>